<dbReference type="InterPro" id="IPR001279">
    <property type="entry name" value="Metallo-B-lactamas"/>
</dbReference>
<dbReference type="PANTHER" id="PTHR42951:SF14">
    <property type="entry name" value="METALLO-BETA-LACTAMASE SUPERFAMILY PROTEIN"/>
    <property type="match status" value="1"/>
</dbReference>
<dbReference type="OrthoDB" id="11380at2"/>
<protein>
    <submittedName>
        <fullName evidence="2">Glyoxylase, beta-lactamase superfamily II</fullName>
    </submittedName>
    <submittedName>
        <fullName evidence="3">Zinc metallohydrolase</fullName>
    </submittedName>
</protein>
<dbReference type="SMART" id="SM00849">
    <property type="entry name" value="Lactamase_B"/>
    <property type="match status" value="1"/>
</dbReference>
<dbReference type="InterPro" id="IPR050855">
    <property type="entry name" value="NDM-1-like"/>
</dbReference>
<evidence type="ECO:0000259" key="1">
    <source>
        <dbReference type="SMART" id="SM00849"/>
    </source>
</evidence>
<keyword evidence="4" id="KW-1185">Reference proteome</keyword>
<feature type="domain" description="Metallo-beta-lactamase" evidence="1">
    <location>
        <begin position="16"/>
        <end position="204"/>
    </location>
</feature>
<evidence type="ECO:0000313" key="4">
    <source>
        <dbReference type="Proteomes" id="UP000198811"/>
    </source>
</evidence>
<accession>A0A240AL92</accession>
<dbReference type="SUPFAM" id="SSF56281">
    <property type="entry name" value="Metallo-hydrolase/oxidoreductase"/>
    <property type="match status" value="1"/>
</dbReference>
<dbReference type="Pfam" id="PF00753">
    <property type="entry name" value="Lactamase_B"/>
    <property type="match status" value="1"/>
</dbReference>
<evidence type="ECO:0000313" key="3">
    <source>
        <dbReference type="EMBL" id="SQB35232.1"/>
    </source>
</evidence>
<dbReference type="Proteomes" id="UP000198811">
    <property type="component" value="Unassembled WGS sequence"/>
</dbReference>
<dbReference type="EMBL" id="FNGL01000027">
    <property type="protein sequence ID" value="SDL38981.1"/>
    <property type="molecule type" value="Genomic_DNA"/>
</dbReference>
<dbReference type="Proteomes" id="UP000250223">
    <property type="component" value="Unassembled WGS sequence"/>
</dbReference>
<dbReference type="InterPro" id="IPR036866">
    <property type="entry name" value="RibonucZ/Hydroxyglut_hydro"/>
</dbReference>
<dbReference type="GeneID" id="70577600"/>
<reference evidence="2 4" key="1">
    <citation type="submission" date="2016-10" db="EMBL/GenBank/DDBJ databases">
        <authorList>
            <person name="Varghese N."/>
            <person name="Submissions S."/>
        </authorList>
    </citation>
    <scope>NUCLEOTIDE SEQUENCE [LARGE SCALE GENOMIC DNA]</scope>
    <source>
        <strain evidence="2 4">NLAE-zl-C224</strain>
    </source>
</reference>
<dbReference type="EMBL" id="UAWC01000023">
    <property type="protein sequence ID" value="SQB35232.1"/>
    <property type="molecule type" value="Genomic_DNA"/>
</dbReference>
<proteinExistence type="predicted"/>
<dbReference type="CDD" id="cd07743">
    <property type="entry name" value="metallo-hydrolase-like_MBL-fold"/>
    <property type="match status" value="1"/>
</dbReference>
<dbReference type="STRING" id="1494.SAMN05216497_1274"/>
<dbReference type="AlphaFoldDB" id="A0A240AL92"/>
<dbReference type="RefSeq" id="WP_089867672.1">
    <property type="nucleotide sequence ID" value="NZ_CP173238.1"/>
</dbReference>
<organism evidence="3 5">
    <name type="scientific">Clostridium cochlearium</name>
    <dbReference type="NCBI Taxonomy" id="1494"/>
    <lineage>
        <taxon>Bacteria</taxon>
        <taxon>Bacillati</taxon>
        <taxon>Bacillota</taxon>
        <taxon>Clostridia</taxon>
        <taxon>Eubacteriales</taxon>
        <taxon>Clostridiaceae</taxon>
        <taxon>Clostridium</taxon>
    </lineage>
</organism>
<dbReference type="Gene3D" id="3.60.15.10">
    <property type="entry name" value="Ribonuclease Z/Hydroxyacylglutathione hydrolase-like"/>
    <property type="match status" value="1"/>
</dbReference>
<reference evidence="3 5" key="2">
    <citation type="submission" date="2018-06" db="EMBL/GenBank/DDBJ databases">
        <authorList>
            <consortium name="Pathogen Informatics"/>
            <person name="Doyle S."/>
        </authorList>
    </citation>
    <scope>NUCLEOTIDE SEQUENCE [LARGE SCALE GENOMIC DNA]</scope>
    <source>
        <strain evidence="3 5">NCTC13028</strain>
    </source>
</reference>
<name>A0A240AL92_CLOCO</name>
<evidence type="ECO:0000313" key="2">
    <source>
        <dbReference type="EMBL" id="SDL38981.1"/>
    </source>
</evidence>
<sequence>MELTKIKGSTYYINAPTNIGIYVFKNKNCLIIDTGINNTQARKIEEVLINNGLHPKYIINTHSHIDHCGGNSYFKNNYTGCLFYSSNKEKVYMENIELCFEMLSGSKPLKELIRTNKSINVDFVLDYGINKINDEKFEIIPLRGHTKEQIGIITPEKVCFLGDSVFSYATMKKYSIPYLYDIEESINTLNTIKDIDADYFVLGHGKNIIEKNELSSLVDKNLDNIKNYINQILELLDQPLTKEDILQNLAILNDISMNFTQYHVDLSTVGSFITYLHDKDYIDSSLQDGKLYFFKKA</sequence>
<evidence type="ECO:0000313" key="5">
    <source>
        <dbReference type="Proteomes" id="UP000250223"/>
    </source>
</evidence>
<gene>
    <name evidence="3" type="ORF">NCTC13028_01848</name>
    <name evidence="2" type="ORF">SAMN05216497_1274</name>
</gene>
<dbReference type="GO" id="GO:0016787">
    <property type="term" value="F:hydrolase activity"/>
    <property type="evidence" value="ECO:0007669"/>
    <property type="project" value="UniProtKB-KW"/>
</dbReference>
<dbReference type="PANTHER" id="PTHR42951">
    <property type="entry name" value="METALLO-BETA-LACTAMASE DOMAIN-CONTAINING"/>
    <property type="match status" value="1"/>
</dbReference>
<keyword evidence="3" id="KW-0378">Hydrolase</keyword>